<reference evidence="3 4" key="1">
    <citation type="submission" date="2019-07" db="EMBL/GenBank/DDBJ databases">
        <title>Litoreibacter alkalisoli sp. nov., isolated from saline-alkaline soil.</title>
        <authorList>
            <person name="Wang S."/>
            <person name="Xu L."/>
            <person name="Xing Y.-T."/>
            <person name="Sun J.-Q."/>
        </authorList>
    </citation>
    <scope>NUCLEOTIDE SEQUENCE [LARGE SCALE GENOMIC DNA]</scope>
    <source>
        <strain evidence="3 4">LN3S51</strain>
    </source>
</reference>
<evidence type="ECO:0000259" key="2">
    <source>
        <dbReference type="SMART" id="SM00822"/>
    </source>
</evidence>
<dbReference type="RefSeq" id="WP_146362911.1">
    <property type="nucleotide sequence ID" value="NZ_CP042261.1"/>
</dbReference>
<dbReference type="KEGG" id="lit:FPZ52_01140"/>
<evidence type="ECO:0000313" key="3">
    <source>
        <dbReference type="EMBL" id="QDY68360.1"/>
    </source>
</evidence>
<dbReference type="AlphaFoldDB" id="A0A5B8J296"/>
<dbReference type="EMBL" id="CP042261">
    <property type="protein sequence ID" value="QDY68360.1"/>
    <property type="molecule type" value="Genomic_DNA"/>
</dbReference>
<proteinExistence type="inferred from homology"/>
<dbReference type="Gene3D" id="3.40.50.720">
    <property type="entry name" value="NAD(P)-binding Rossmann-like Domain"/>
    <property type="match status" value="1"/>
</dbReference>
<dbReference type="PRINTS" id="PR00081">
    <property type="entry name" value="GDHRDH"/>
</dbReference>
<dbReference type="InterPro" id="IPR057326">
    <property type="entry name" value="KR_dom"/>
</dbReference>
<gene>
    <name evidence="3" type="ORF">FPZ52_01140</name>
</gene>
<evidence type="ECO:0000256" key="1">
    <source>
        <dbReference type="ARBA" id="ARBA00006484"/>
    </source>
</evidence>
<protein>
    <submittedName>
        <fullName evidence="3">SDR family oxidoreductase</fullName>
    </submittedName>
</protein>
<dbReference type="PANTHER" id="PTHR42760:SF40">
    <property type="entry name" value="3-OXOACYL-[ACYL-CARRIER-PROTEIN] REDUCTASE, CHLOROPLASTIC"/>
    <property type="match status" value="1"/>
</dbReference>
<comment type="similarity">
    <text evidence="1">Belongs to the short-chain dehydrogenases/reductases (SDR) family.</text>
</comment>
<dbReference type="OrthoDB" id="20590at2"/>
<dbReference type="Pfam" id="PF13561">
    <property type="entry name" value="adh_short_C2"/>
    <property type="match status" value="1"/>
</dbReference>
<dbReference type="Proteomes" id="UP000318483">
    <property type="component" value="Chromosome"/>
</dbReference>
<name>A0A5B8J296_9RHOB</name>
<dbReference type="InterPro" id="IPR002347">
    <property type="entry name" value="SDR_fam"/>
</dbReference>
<dbReference type="PANTHER" id="PTHR42760">
    <property type="entry name" value="SHORT-CHAIN DEHYDROGENASES/REDUCTASES FAMILY MEMBER"/>
    <property type="match status" value="1"/>
</dbReference>
<dbReference type="GO" id="GO:0030497">
    <property type="term" value="P:fatty acid elongation"/>
    <property type="evidence" value="ECO:0007669"/>
    <property type="project" value="TreeGrafter"/>
</dbReference>
<accession>A0A5B8J296</accession>
<dbReference type="PRINTS" id="PR00080">
    <property type="entry name" value="SDRFAMILY"/>
</dbReference>
<dbReference type="FunFam" id="3.40.50.720:FF:000084">
    <property type="entry name" value="Short-chain dehydrogenase reductase"/>
    <property type="match status" value="1"/>
</dbReference>
<keyword evidence="4" id="KW-1185">Reference proteome</keyword>
<dbReference type="PROSITE" id="PS00061">
    <property type="entry name" value="ADH_SHORT"/>
    <property type="match status" value="1"/>
</dbReference>
<feature type="domain" description="Ketoreductase" evidence="2">
    <location>
        <begin position="3"/>
        <end position="210"/>
    </location>
</feature>
<evidence type="ECO:0000313" key="4">
    <source>
        <dbReference type="Proteomes" id="UP000318483"/>
    </source>
</evidence>
<dbReference type="GO" id="GO:0016616">
    <property type="term" value="F:oxidoreductase activity, acting on the CH-OH group of donors, NAD or NADP as acceptor"/>
    <property type="evidence" value="ECO:0007669"/>
    <property type="project" value="UniProtKB-ARBA"/>
</dbReference>
<dbReference type="CDD" id="cd05233">
    <property type="entry name" value="SDR_c"/>
    <property type="match status" value="1"/>
</dbReference>
<organism evidence="3 4">
    <name type="scientific">Qingshengfaniella alkalisoli</name>
    <dbReference type="NCBI Taxonomy" id="2599296"/>
    <lineage>
        <taxon>Bacteria</taxon>
        <taxon>Pseudomonadati</taxon>
        <taxon>Pseudomonadota</taxon>
        <taxon>Alphaproteobacteria</taxon>
        <taxon>Rhodobacterales</taxon>
        <taxon>Paracoccaceae</taxon>
        <taxon>Qingshengfaniella</taxon>
    </lineage>
</organism>
<sequence>MRKTALITGAGRGIGRATAVLAAQEGYDLCVNFVSDRKAAEETAALCEAQGARVLLFQADVADEVVVADMFEAFDREIGRIDLLVNNAGIIGQASRVEDLEPATLRRTFEANLFGTMFCAQQAVRRMSRRNGGSGGAIVNVSSIAAVIGSANEYVHYAASKGAVESFTIGLSKEVGPEGIRVNALRAGTAETEIHERTGNPDRPAMVAANAPLRRVATPQDIAEGIMWLASDRAAYVTGACLPVSGGL</sequence>
<dbReference type="SUPFAM" id="SSF51735">
    <property type="entry name" value="NAD(P)-binding Rossmann-fold domains"/>
    <property type="match status" value="1"/>
</dbReference>
<dbReference type="InterPro" id="IPR036291">
    <property type="entry name" value="NAD(P)-bd_dom_sf"/>
</dbReference>
<dbReference type="SMART" id="SM00822">
    <property type="entry name" value="PKS_KR"/>
    <property type="match status" value="1"/>
</dbReference>
<dbReference type="InterPro" id="IPR020904">
    <property type="entry name" value="Sc_DH/Rdtase_CS"/>
</dbReference>